<feature type="transmembrane region" description="Helical" evidence="5">
    <location>
        <begin position="12"/>
        <end position="35"/>
    </location>
</feature>
<keyword evidence="2 5" id="KW-0812">Transmembrane</keyword>
<feature type="transmembrane region" description="Helical" evidence="5">
    <location>
        <begin position="170"/>
        <end position="193"/>
    </location>
</feature>
<feature type="domain" description="Amino acid transporter transmembrane" evidence="6">
    <location>
        <begin position="10"/>
        <end position="343"/>
    </location>
</feature>
<evidence type="ECO:0000256" key="5">
    <source>
        <dbReference type="SAM" id="Phobius"/>
    </source>
</evidence>
<proteinExistence type="predicted"/>
<accession>A0AA36IM94</accession>
<keyword evidence="4 5" id="KW-0472">Membrane</keyword>
<evidence type="ECO:0000256" key="4">
    <source>
        <dbReference type="ARBA" id="ARBA00023136"/>
    </source>
</evidence>
<dbReference type="PANTHER" id="PTHR22950">
    <property type="entry name" value="AMINO ACID TRANSPORTER"/>
    <property type="match status" value="1"/>
</dbReference>
<dbReference type="Proteomes" id="UP001178507">
    <property type="component" value="Unassembled WGS sequence"/>
</dbReference>
<dbReference type="GO" id="GO:0015179">
    <property type="term" value="F:L-amino acid transmembrane transporter activity"/>
    <property type="evidence" value="ECO:0007669"/>
    <property type="project" value="TreeGrafter"/>
</dbReference>
<feature type="transmembrane region" description="Helical" evidence="5">
    <location>
        <begin position="56"/>
        <end position="77"/>
    </location>
</feature>
<evidence type="ECO:0000256" key="3">
    <source>
        <dbReference type="ARBA" id="ARBA00022989"/>
    </source>
</evidence>
<feature type="transmembrane region" description="Helical" evidence="5">
    <location>
        <begin position="213"/>
        <end position="236"/>
    </location>
</feature>
<evidence type="ECO:0000313" key="8">
    <source>
        <dbReference type="Proteomes" id="UP001178507"/>
    </source>
</evidence>
<feature type="transmembrane region" description="Helical" evidence="5">
    <location>
        <begin position="295"/>
        <end position="313"/>
    </location>
</feature>
<dbReference type="Pfam" id="PF01490">
    <property type="entry name" value="Aa_trans"/>
    <property type="match status" value="1"/>
</dbReference>
<protein>
    <recommendedName>
        <fullName evidence="6">Amino acid transporter transmembrane domain-containing protein</fullName>
    </recommendedName>
</protein>
<feature type="transmembrane region" description="Helical" evidence="5">
    <location>
        <begin position="256"/>
        <end position="274"/>
    </location>
</feature>
<name>A0AA36IM94_9DINO</name>
<comment type="subcellular location">
    <subcellularLocation>
        <location evidence="1">Membrane</location>
        <topology evidence="1">Multi-pass membrane protein</topology>
    </subcellularLocation>
</comment>
<keyword evidence="8" id="KW-1185">Reference proteome</keyword>
<gene>
    <name evidence="7" type="ORF">EVOR1521_LOCUS15841</name>
</gene>
<reference evidence="7" key="1">
    <citation type="submission" date="2023-08" db="EMBL/GenBank/DDBJ databases">
        <authorList>
            <person name="Chen Y."/>
            <person name="Shah S."/>
            <person name="Dougan E. K."/>
            <person name="Thang M."/>
            <person name="Chan C."/>
        </authorList>
    </citation>
    <scope>NUCLEOTIDE SEQUENCE</scope>
</reference>
<evidence type="ECO:0000256" key="1">
    <source>
        <dbReference type="ARBA" id="ARBA00004141"/>
    </source>
</evidence>
<organism evidence="7 8">
    <name type="scientific">Effrenium voratum</name>
    <dbReference type="NCBI Taxonomy" id="2562239"/>
    <lineage>
        <taxon>Eukaryota</taxon>
        <taxon>Sar</taxon>
        <taxon>Alveolata</taxon>
        <taxon>Dinophyceae</taxon>
        <taxon>Suessiales</taxon>
        <taxon>Symbiodiniaceae</taxon>
        <taxon>Effrenium</taxon>
    </lineage>
</organism>
<evidence type="ECO:0000313" key="7">
    <source>
        <dbReference type="EMBL" id="CAJ1390406.1"/>
    </source>
</evidence>
<feature type="transmembrane region" description="Helical" evidence="5">
    <location>
        <begin position="83"/>
        <end position="112"/>
    </location>
</feature>
<sequence>MCGEPRCAQAGSFLAVLFAMLMGYTFSIMGRVCAVTGQRSHKDCAKEVSGPLLGEAMALTLLVKTVFTCLAFAIVIGESFSRILHYCGFTGAMATTQAALLLICVFVLVPLCLQRELSVLAYTSMIGCLGQVWVVFTMHIRYMDGSYRPGGRFYDQVAPKDQPDFSDGVIYWKTSAATFVLLGSLATAFIAHYNAPKYYAQLQDATPAKFTKVVCGAFAFATIIYFWIMAVGYLTFGSAAEGLILNNYSEQDGLVTTARFAISFAVVFAFPLGFTGLRDATMSTFNISQDRFRTVTFLLLAIIITAACFFHDLGLANSLGGAILGALITMIFPALLLYGARDSVEISRLEGQVGGGLVLTLGFILLLFGSSIVVIAKFYPEVLAG</sequence>
<feature type="transmembrane region" description="Helical" evidence="5">
    <location>
        <begin position="358"/>
        <end position="379"/>
    </location>
</feature>
<evidence type="ECO:0000256" key="2">
    <source>
        <dbReference type="ARBA" id="ARBA00022692"/>
    </source>
</evidence>
<dbReference type="EMBL" id="CAUJNA010002068">
    <property type="protein sequence ID" value="CAJ1390406.1"/>
    <property type="molecule type" value="Genomic_DNA"/>
</dbReference>
<dbReference type="GO" id="GO:0016020">
    <property type="term" value="C:membrane"/>
    <property type="evidence" value="ECO:0007669"/>
    <property type="project" value="UniProtKB-SubCell"/>
</dbReference>
<feature type="transmembrane region" description="Helical" evidence="5">
    <location>
        <begin position="119"/>
        <end position="140"/>
    </location>
</feature>
<comment type="caution">
    <text evidence="7">The sequence shown here is derived from an EMBL/GenBank/DDBJ whole genome shotgun (WGS) entry which is preliminary data.</text>
</comment>
<dbReference type="PANTHER" id="PTHR22950:SF652">
    <property type="entry name" value="TRANSMEMBRANE AMINO ACID TRANSPORTER FAMILY PROTEIN"/>
    <property type="match status" value="1"/>
</dbReference>
<evidence type="ECO:0000259" key="6">
    <source>
        <dbReference type="Pfam" id="PF01490"/>
    </source>
</evidence>
<feature type="transmembrane region" description="Helical" evidence="5">
    <location>
        <begin position="319"/>
        <end position="338"/>
    </location>
</feature>
<dbReference type="AlphaFoldDB" id="A0AA36IM94"/>
<dbReference type="InterPro" id="IPR013057">
    <property type="entry name" value="AA_transpt_TM"/>
</dbReference>
<keyword evidence="3 5" id="KW-1133">Transmembrane helix</keyword>